<dbReference type="SUPFAM" id="SSF54909">
    <property type="entry name" value="Dimeric alpha+beta barrel"/>
    <property type="match status" value="1"/>
</dbReference>
<gene>
    <name evidence="3" type="ORF">ESA94_15895</name>
</gene>
<dbReference type="EMBL" id="SDHW01000005">
    <property type="protein sequence ID" value="RXK59014.1"/>
    <property type="molecule type" value="Genomic_DNA"/>
</dbReference>
<proteinExistence type="predicted"/>
<keyword evidence="4" id="KW-1185">Reference proteome</keyword>
<evidence type="ECO:0000313" key="4">
    <source>
        <dbReference type="Proteomes" id="UP000290204"/>
    </source>
</evidence>
<dbReference type="OrthoDB" id="192769at2"/>
<reference evidence="3 4" key="1">
    <citation type="submission" date="2019-01" db="EMBL/GenBank/DDBJ databases">
        <title>Lacibacter sp. strain TTM-7.</title>
        <authorList>
            <person name="Chen W.-M."/>
        </authorList>
    </citation>
    <scope>NUCLEOTIDE SEQUENCE [LARGE SCALE GENOMIC DNA]</scope>
    <source>
        <strain evidence="3 4">TTM-7</strain>
    </source>
</reference>
<keyword evidence="1" id="KW-0732">Signal</keyword>
<evidence type="ECO:0000259" key="2">
    <source>
        <dbReference type="Pfam" id="PF07978"/>
    </source>
</evidence>
<dbReference type="InterPro" id="IPR011008">
    <property type="entry name" value="Dimeric_a/b-barrel"/>
</dbReference>
<dbReference type="InterPro" id="IPR012577">
    <property type="entry name" value="NIPSNAP"/>
</dbReference>
<dbReference type="Proteomes" id="UP000290204">
    <property type="component" value="Unassembled WGS sequence"/>
</dbReference>
<organism evidence="3 4">
    <name type="scientific">Lacibacter luteus</name>
    <dbReference type="NCBI Taxonomy" id="2508719"/>
    <lineage>
        <taxon>Bacteria</taxon>
        <taxon>Pseudomonadati</taxon>
        <taxon>Bacteroidota</taxon>
        <taxon>Chitinophagia</taxon>
        <taxon>Chitinophagales</taxon>
        <taxon>Chitinophagaceae</taxon>
        <taxon>Lacibacter</taxon>
    </lineage>
</organism>
<comment type="caution">
    <text evidence="3">The sequence shown here is derived from an EMBL/GenBank/DDBJ whole genome shotgun (WGS) entry which is preliminary data.</text>
</comment>
<accession>A0A4Q1CG57</accession>
<feature type="domain" description="NIPSNAP" evidence="2">
    <location>
        <begin position="152"/>
        <end position="255"/>
    </location>
</feature>
<sequence>MNFFFCLLASLLLFSSSQLKPAKQSIYQLTVYHFTTAEQEKLLDNYLQHALLPALHRQNYSSIGVFKAIANDTAKQKQIYVLIPATSTESFAAITTKLEKDSDYLQAGKEYLDAVYTAAPYSRIETILLKAFHLAPTLTKPNLQSAKKERVYELRSYESATEKIFRNKVHMFNEGDEIGLFKRLNFNAIFYSEVIAGGKMPNLMYMTSFENMDDRNAHWKAFGADPQWKKLSGDPFYKNNVSHIDITFLRPADYSDY</sequence>
<feature type="chain" id="PRO_5020406415" evidence="1">
    <location>
        <begin position="22"/>
        <end position="257"/>
    </location>
</feature>
<protein>
    <submittedName>
        <fullName evidence="3">NIPSNAP family containing protein</fullName>
    </submittedName>
</protein>
<name>A0A4Q1CG57_9BACT</name>
<dbReference type="Gene3D" id="3.30.70.100">
    <property type="match status" value="2"/>
</dbReference>
<dbReference type="AlphaFoldDB" id="A0A4Q1CG57"/>
<dbReference type="Pfam" id="PF07978">
    <property type="entry name" value="NIPSNAP"/>
    <property type="match status" value="1"/>
</dbReference>
<evidence type="ECO:0000256" key="1">
    <source>
        <dbReference type="SAM" id="SignalP"/>
    </source>
</evidence>
<evidence type="ECO:0000313" key="3">
    <source>
        <dbReference type="EMBL" id="RXK59014.1"/>
    </source>
</evidence>
<feature type="signal peptide" evidence="1">
    <location>
        <begin position="1"/>
        <end position="21"/>
    </location>
</feature>